<name>A0A0V0WJ76_9BILA</name>
<comment type="caution">
    <text evidence="1">The sequence shown here is derived from an EMBL/GenBank/DDBJ whole genome shotgun (WGS) entry which is preliminary data.</text>
</comment>
<organism evidence="1 2">
    <name type="scientific">Trichinella patagoniensis</name>
    <dbReference type="NCBI Taxonomy" id="990121"/>
    <lineage>
        <taxon>Eukaryota</taxon>
        <taxon>Metazoa</taxon>
        <taxon>Ecdysozoa</taxon>
        <taxon>Nematoda</taxon>
        <taxon>Enoplea</taxon>
        <taxon>Dorylaimia</taxon>
        <taxon>Trichinellida</taxon>
        <taxon>Trichinellidae</taxon>
        <taxon>Trichinella</taxon>
    </lineage>
</organism>
<gene>
    <name evidence="1" type="ORF">T12_2961</name>
</gene>
<keyword evidence="2" id="KW-1185">Reference proteome</keyword>
<proteinExistence type="predicted"/>
<dbReference type="EMBL" id="JYDQ01005625">
    <property type="protein sequence ID" value="KRX75267.1"/>
    <property type="molecule type" value="Genomic_DNA"/>
</dbReference>
<evidence type="ECO:0000313" key="2">
    <source>
        <dbReference type="Proteomes" id="UP000054783"/>
    </source>
</evidence>
<evidence type="ECO:0000313" key="1">
    <source>
        <dbReference type="EMBL" id="KRX75267.1"/>
    </source>
</evidence>
<protein>
    <submittedName>
        <fullName evidence="1">Uncharacterized protein</fullName>
    </submittedName>
</protein>
<dbReference type="Proteomes" id="UP000054783">
    <property type="component" value="Unassembled WGS sequence"/>
</dbReference>
<sequence length="71" mass="7604">MGLIKFPPRSNLVSMAVFPPLVGEETRALTLCLPESRKTTLQAASGLKIFSSLEGVTIAEEGRWLASEVTG</sequence>
<reference evidence="1 2" key="1">
    <citation type="submission" date="2015-01" db="EMBL/GenBank/DDBJ databases">
        <title>Evolution of Trichinella species and genotypes.</title>
        <authorList>
            <person name="Korhonen P.K."/>
            <person name="Edoardo P."/>
            <person name="Giuseppe L.R."/>
            <person name="Gasser R.B."/>
        </authorList>
    </citation>
    <scope>NUCLEOTIDE SEQUENCE [LARGE SCALE GENOMIC DNA]</scope>
    <source>
        <strain evidence="1">ISS2496</strain>
    </source>
</reference>
<feature type="non-terminal residue" evidence="1">
    <location>
        <position position="71"/>
    </location>
</feature>
<accession>A0A0V0WJ76</accession>
<dbReference type="AlphaFoldDB" id="A0A0V0WJ76"/>